<dbReference type="Proteomes" id="UP001460888">
    <property type="component" value="Unassembled WGS sequence"/>
</dbReference>
<dbReference type="SUPFAM" id="SSF53335">
    <property type="entry name" value="S-adenosyl-L-methionine-dependent methyltransferases"/>
    <property type="match status" value="1"/>
</dbReference>
<dbReference type="Gene3D" id="3.40.50.150">
    <property type="entry name" value="Vaccinia Virus protein VP39"/>
    <property type="match status" value="1"/>
</dbReference>
<evidence type="ECO:0000256" key="1">
    <source>
        <dbReference type="HAMAP-Rule" id="MF_01523"/>
    </source>
</evidence>
<dbReference type="PANTHER" id="PTHR36112">
    <property type="entry name" value="RIBOSOMAL RNA SMALL SUBUNIT METHYLTRANSFERASE J"/>
    <property type="match status" value="1"/>
</dbReference>
<feature type="binding site" evidence="1">
    <location>
        <position position="159"/>
    </location>
    <ligand>
        <name>S-adenosyl-L-methionine</name>
        <dbReference type="ChEBI" id="CHEBI:59789"/>
    </ligand>
</feature>
<dbReference type="EC" id="2.1.1.242" evidence="1"/>
<proteinExistence type="inferred from homology"/>
<keyword evidence="3" id="KW-1185">Reference proteome</keyword>
<comment type="caution">
    <text evidence="2">The sequence shown here is derived from an EMBL/GenBank/DDBJ whole genome shotgun (WGS) entry which is preliminary data.</text>
</comment>
<protein>
    <recommendedName>
        <fullName evidence="1">Ribosomal RNA small subunit methyltransferase J</fullName>
        <ecNumber evidence="1">2.1.1.242</ecNumber>
    </recommendedName>
    <alternativeName>
        <fullName evidence="1">16S rRNA m2G1516 methyltransferase</fullName>
    </alternativeName>
    <alternativeName>
        <fullName evidence="1">rRNA (guanine-N(2)-)-methyltransferase</fullName>
    </alternativeName>
</protein>
<name>A0ABV2AVL8_9GAMM</name>
<keyword evidence="1" id="KW-0808">Transferase</keyword>
<comment type="caution">
    <text evidence="1">Lacks conserved residue(s) required for the propagation of feature annotation.</text>
</comment>
<evidence type="ECO:0000313" key="2">
    <source>
        <dbReference type="EMBL" id="MES1927637.1"/>
    </source>
</evidence>
<comment type="catalytic activity">
    <reaction evidence="1">
        <text>guanosine(1516) in 16S rRNA + S-adenosyl-L-methionine = N(2)-methylguanosine(1516) in 16S rRNA + S-adenosyl-L-homocysteine + H(+)</text>
        <dbReference type="Rhea" id="RHEA:43220"/>
        <dbReference type="Rhea" id="RHEA-COMP:10412"/>
        <dbReference type="Rhea" id="RHEA-COMP:10413"/>
        <dbReference type="ChEBI" id="CHEBI:15378"/>
        <dbReference type="ChEBI" id="CHEBI:57856"/>
        <dbReference type="ChEBI" id="CHEBI:59789"/>
        <dbReference type="ChEBI" id="CHEBI:74269"/>
        <dbReference type="ChEBI" id="CHEBI:74481"/>
        <dbReference type="EC" id="2.1.1.242"/>
    </reaction>
</comment>
<dbReference type="Pfam" id="PF04445">
    <property type="entry name" value="SAM_MT"/>
    <property type="match status" value="1"/>
</dbReference>
<comment type="function">
    <text evidence="1">Specifically methylates the guanosine in position 1516 of 16S rRNA.</text>
</comment>
<feature type="binding site" evidence="1">
    <location>
        <begin position="87"/>
        <end position="88"/>
    </location>
    <ligand>
        <name>S-adenosyl-L-methionine</name>
        <dbReference type="ChEBI" id="CHEBI:59789"/>
    </ligand>
</feature>
<dbReference type="InterPro" id="IPR007536">
    <property type="entry name" value="16SrRNA_methylTrfase_J"/>
</dbReference>
<keyword evidence="1" id="KW-0949">S-adenosyl-L-methionine</keyword>
<dbReference type="InterPro" id="IPR029063">
    <property type="entry name" value="SAM-dependent_MTases_sf"/>
</dbReference>
<organism evidence="2 3">
    <name type="scientific">Salinisphaera dokdonensis CL-ES53</name>
    <dbReference type="NCBI Taxonomy" id="1304272"/>
    <lineage>
        <taxon>Bacteria</taxon>
        <taxon>Pseudomonadati</taxon>
        <taxon>Pseudomonadota</taxon>
        <taxon>Gammaproteobacteria</taxon>
        <taxon>Salinisphaerales</taxon>
        <taxon>Salinisphaeraceae</taxon>
        <taxon>Salinisphaera</taxon>
    </lineage>
</organism>
<dbReference type="EMBL" id="APND01000001">
    <property type="protein sequence ID" value="MES1927637.1"/>
    <property type="molecule type" value="Genomic_DNA"/>
</dbReference>
<evidence type="ECO:0000313" key="3">
    <source>
        <dbReference type="Proteomes" id="UP001460888"/>
    </source>
</evidence>
<keyword evidence="1" id="KW-0698">rRNA processing</keyword>
<reference evidence="2 3" key="1">
    <citation type="submission" date="2013-03" db="EMBL/GenBank/DDBJ databases">
        <title>Salinisphaera dokdonensis CL-ES53 Genome Sequencing.</title>
        <authorList>
            <person name="Li C."/>
            <person name="Lai Q."/>
            <person name="Shao Z."/>
        </authorList>
    </citation>
    <scope>NUCLEOTIDE SEQUENCE [LARGE SCALE GENOMIC DNA]</scope>
    <source>
        <strain evidence="2 3">CL-ES53</strain>
    </source>
</reference>
<keyword evidence="1" id="KW-0489">Methyltransferase</keyword>
<dbReference type="HAMAP" id="MF_01523">
    <property type="entry name" value="16SrRNA_methyltr_J"/>
    <property type="match status" value="1"/>
</dbReference>
<dbReference type="PANTHER" id="PTHR36112:SF1">
    <property type="entry name" value="RIBOSOMAL RNA SMALL SUBUNIT METHYLTRANSFERASE J"/>
    <property type="match status" value="1"/>
</dbReference>
<gene>
    <name evidence="1" type="primary">rsmJ</name>
    <name evidence="2" type="ORF">SADO_00235</name>
</gene>
<comment type="subcellular location">
    <subcellularLocation>
        <location evidence="1">Cytoplasm</location>
    </subcellularLocation>
</comment>
<keyword evidence="1" id="KW-0963">Cytoplasm</keyword>
<comment type="similarity">
    <text evidence="1">Belongs to the methyltransferase superfamily. RsmJ family.</text>
</comment>
<feature type="binding site" evidence="1">
    <location>
        <begin position="103"/>
        <end position="104"/>
    </location>
    <ligand>
        <name>S-adenosyl-L-methionine</name>
        <dbReference type="ChEBI" id="CHEBI:59789"/>
    </ligand>
</feature>
<accession>A0ABV2AVL8</accession>
<sequence length="237" mass="25782">MPPALLSDFPLIQGPPADGFYLQYETAGLTLRHAEAGPNDNGLCLDLLDGNVERRAAGGRKSPLAKAIGLRRHPDSSVLDTTCGLGRDAATLAALGCTATTLERHPVLFALVEDARERAAQIEVRPHWLANWSANIRADAINWLAQQSAQPGFDVIYIDPMFESTRRKARPQKALAWLGELVGGDTDVGELLDLALARAGRQVVVKQHARSKPLAPPDRSVEGKAIRFDIFLVRDRV</sequence>